<dbReference type="KEGG" id="smo:SELMODRAFT_417769"/>
<keyword evidence="3" id="KW-1185">Reference proteome</keyword>
<gene>
    <name evidence="2" type="ORF">SELMODRAFT_417769</name>
</gene>
<evidence type="ECO:0000256" key="1">
    <source>
        <dbReference type="SAM" id="MobiDB-lite"/>
    </source>
</evidence>
<feature type="compositionally biased region" description="Pro residues" evidence="1">
    <location>
        <begin position="10"/>
        <end position="21"/>
    </location>
</feature>
<dbReference type="AlphaFoldDB" id="D8S3K0"/>
<dbReference type="GO" id="GO:0003950">
    <property type="term" value="F:NAD+ poly-ADP-ribosyltransferase activity"/>
    <property type="evidence" value="ECO:0007669"/>
    <property type="project" value="InterPro"/>
</dbReference>
<evidence type="ECO:0000313" key="3">
    <source>
        <dbReference type="Proteomes" id="UP000001514"/>
    </source>
</evidence>
<dbReference type="InParanoid" id="D8S3K0"/>
<dbReference type="GO" id="GO:0005576">
    <property type="term" value="C:extracellular region"/>
    <property type="evidence" value="ECO:0007669"/>
    <property type="project" value="InterPro"/>
</dbReference>
<evidence type="ECO:0000313" key="2">
    <source>
        <dbReference type="EMBL" id="EFJ21281.1"/>
    </source>
</evidence>
<dbReference type="Gramene" id="EFJ21281">
    <property type="protein sequence ID" value="EFJ21281"/>
    <property type="gene ID" value="SELMODRAFT_417769"/>
</dbReference>
<proteinExistence type="predicted"/>
<dbReference type="Proteomes" id="UP000001514">
    <property type="component" value="Unassembled WGS sequence"/>
</dbReference>
<dbReference type="EMBL" id="GL377600">
    <property type="protein sequence ID" value="EFJ21281.1"/>
    <property type="molecule type" value="Genomic_DNA"/>
</dbReference>
<accession>D8S3K0</accession>
<dbReference type="Gene3D" id="3.90.210.10">
    <property type="entry name" value="Heat-Labile Enterotoxin, subunit A"/>
    <property type="match status" value="1"/>
</dbReference>
<dbReference type="Pfam" id="PF02917">
    <property type="entry name" value="Pertussis_S1"/>
    <property type="match status" value="1"/>
</dbReference>
<sequence>MASRSSAPAPSKPAAPAPAPPKSSGGRGTPEPPPKARQPPKFIYRGDTRVAVDDVFKNGIKAAGKNTDVLAHVRGGPNLSDTAYIATTQTRRVAGVFMKQVIPEDSFVDKTHPEIKYYRRTGWLYTINTAGLEMVYVPDFLEEKKLQKEINTYSWQQEWAVKGAIPAKNIKEAQLVDGYFWRFSDYDANLKRANVDAIYPADKESPYKTKNETNKAYKETFKLEDFNVKLWKAGSMLSLQSLILGHNKLHI</sequence>
<protein>
    <submittedName>
        <fullName evidence="2">Uncharacterized protein</fullName>
    </submittedName>
</protein>
<dbReference type="HOGENOM" id="CLU_1108616_0_0_1"/>
<dbReference type="InterPro" id="IPR003898">
    <property type="entry name" value="Borpert_toxA"/>
</dbReference>
<dbReference type="SUPFAM" id="SSF56399">
    <property type="entry name" value="ADP-ribosylation"/>
    <property type="match status" value="1"/>
</dbReference>
<feature type="region of interest" description="Disordered" evidence="1">
    <location>
        <begin position="1"/>
        <end position="43"/>
    </location>
</feature>
<name>D8S3K0_SELML</name>
<organism evidence="3">
    <name type="scientific">Selaginella moellendorffii</name>
    <name type="common">Spikemoss</name>
    <dbReference type="NCBI Taxonomy" id="88036"/>
    <lineage>
        <taxon>Eukaryota</taxon>
        <taxon>Viridiplantae</taxon>
        <taxon>Streptophyta</taxon>
        <taxon>Embryophyta</taxon>
        <taxon>Tracheophyta</taxon>
        <taxon>Lycopodiopsida</taxon>
        <taxon>Selaginellales</taxon>
        <taxon>Selaginellaceae</taxon>
        <taxon>Selaginella</taxon>
    </lineage>
</organism>
<reference evidence="2 3" key="1">
    <citation type="journal article" date="2011" name="Science">
        <title>The Selaginella genome identifies genetic changes associated with the evolution of vascular plants.</title>
        <authorList>
            <person name="Banks J.A."/>
            <person name="Nishiyama T."/>
            <person name="Hasebe M."/>
            <person name="Bowman J.L."/>
            <person name="Gribskov M."/>
            <person name="dePamphilis C."/>
            <person name="Albert V.A."/>
            <person name="Aono N."/>
            <person name="Aoyama T."/>
            <person name="Ambrose B.A."/>
            <person name="Ashton N.W."/>
            <person name="Axtell M.J."/>
            <person name="Barker E."/>
            <person name="Barker M.S."/>
            <person name="Bennetzen J.L."/>
            <person name="Bonawitz N.D."/>
            <person name="Chapple C."/>
            <person name="Cheng C."/>
            <person name="Correa L.G."/>
            <person name="Dacre M."/>
            <person name="DeBarry J."/>
            <person name="Dreyer I."/>
            <person name="Elias M."/>
            <person name="Engstrom E.M."/>
            <person name="Estelle M."/>
            <person name="Feng L."/>
            <person name="Finet C."/>
            <person name="Floyd S.K."/>
            <person name="Frommer W.B."/>
            <person name="Fujita T."/>
            <person name="Gramzow L."/>
            <person name="Gutensohn M."/>
            <person name="Harholt J."/>
            <person name="Hattori M."/>
            <person name="Heyl A."/>
            <person name="Hirai T."/>
            <person name="Hiwatashi Y."/>
            <person name="Ishikawa M."/>
            <person name="Iwata M."/>
            <person name="Karol K.G."/>
            <person name="Koehler B."/>
            <person name="Kolukisaoglu U."/>
            <person name="Kubo M."/>
            <person name="Kurata T."/>
            <person name="Lalonde S."/>
            <person name="Li K."/>
            <person name="Li Y."/>
            <person name="Litt A."/>
            <person name="Lyons E."/>
            <person name="Manning G."/>
            <person name="Maruyama T."/>
            <person name="Michael T.P."/>
            <person name="Mikami K."/>
            <person name="Miyazaki S."/>
            <person name="Morinaga S."/>
            <person name="Murata T."/>
            <person name="Mueller-Roeber B."/>
            <person name="Nelson D.R."/>
            <person name="Obara M."/>
            <person name="Oguri Y."/>
            <person name="Olmstead R.G."/>
            <person name="Onodera N."/>
            <person name="Petersen B.L."/>
            <person name="Pils B."/>
            <person name="Prigge M."/>
            <person name="Rensing S.A."/>
            <person name="Riano-Pachon D.M."/>
            <person name="Roberts A.W."/>
            <person name="Sato Y."/>
            <person name="Scheller H.V."/>
            <person name="Schulz B."/>
            <person name="Schulz C."/>
            <person name="Shakirov E.V."/>
            <person name="Shibagaki N."/>
            <person name="Shinohara N."/>
            <person name="Shippen D.E."/>
            <person name="Soerensen I."/>
            <person name="Sotooka R."/>
            <person name="Sugimoto N."/>
            <person name="Sugita M."/>
            <person name="Sumikawa N."/>
            <person name="Tanurdzic M."/>
            <person name="Theissen G."/>
            <person name="Ulvskov P."/>
            <person name="Wakazuki S."/>
            <person name="Weng J.K."/>
            <person name="Willats W.W."/>
            <person name="Wipf D."/>
            <person name="Wolf P.G."/>
            <person name="Yang L."/>
            <person name="Zimmer A.D."/>
            <person name="Zhu Q."/>
            <person name="Mitros T."/>
            <person name="Hellsten U."/>
            <person name="Loque D."/>
            <person name="Otillar R."/>
            <person name="Salamov A."/>
            <person name="Schmutz J."/>
            <person name="Shapiro H."/>
            <person name="Lindquist E."/>
            <person name="Lucas S."/>
            <person name="Rokhsar D."/>
            <person name="Grigoriev I.V."/>
        </authorList>
    </citation>
    <scope>NUCLEOTIDE SEQUENCE [LARGE SCALE GENOMIC DNA]</scope>
</reference>